<keyword evidence="6" id="KW-0949">S-adenosyl-L-methionine</keyword>
<gene>
    <name evidence="15" type="primary">cysG</name>
    <name evidence="15" type="ORF">ABXS05_04050</name>
</gene>
<evidence type="ECO:0000256" key="6">
    <source>
        <dbReference type="ARBA" id="ARBA00022691"/>
    </source>
</evidence>
<keyword evidence="3" id="KW-0169">Cobalamin biosynthesis</keyword>
<comment type="catalytic activity">
    <reaction evidence="13">
        <text>precorrin-2 + NAD(+) = sirohydrochlorin + NADH + 2 H(+)</text>
        <dbReference type="Rhea" id="RHEA:15613"/>
        <dbReference type="ChEBI" id="CHEBI:15378"/>
        <dbReference type="ChEBI" id="CHEBI:57540"/>
        <dbReference type="ChEBI" id="CHEBI:57945"/>
        <dbReference type="ChEBI" id="CHEBI:58351"/>
        <dbReference type="ChEBI" id="CHEBI:58827"/>
        <dbReference type="EC" id="1.3.1.76"/>
    </reaction>
</comment>
<keyword evidence="8" id="KW-0520">NAD</keyword>
<evidence type="ECO:0000313" key="15">
    <source>
        <dbReference type="EMBL" id="MEW9304695.1"/>
    </source>
</evidence>
<evidence type="ECO:0000256" key="9">
    <source>
        <dbReference type="ARBA" id="ARBA00023239"/>
    </source>
</evidence>
<dbReference type="GO" id="GO:0043115">
    <property type="term" value="F:precorrin-2 dehydrogenase activity"/>
    <property type="evidence" value="ECO:0007669"/>
    <property type="project" value="UniProtKB-EC"/>
</dbReference>
<comment type="pathway">
    <text evidence="1">Porphyrin-containing compound metabolism; siroheme biosynthesis; sirohydrochlorin from precorrin-2: step 1/1.</text>
</comment>
<dbReference type="SUPFAM" id="SSF75615">
    <property type="entry name" value="Siroheme synthase middle domains-like"/>
    <property type="match status" value="1"/>
</dbReference>
<dbReference type="InterPro" id="IPR006366">
    <property type="entry name" value="CobA/CysG_C"/>
</dbReference>
<name>A0ABV3PGF5_9HYPH</name>
<dbReference type="GO" id="GO:0032259">
    <property type="term" value="P:methylation"/>
    <property type="evidence" value="ECO:0007669"/>
    <property type="project" value="UniProtKB-KW"/>
</dbReference>
<dbReference type="EC" id="1.3.1.76" evidence="15"/>
<dbReference type="GO" id="GO:0051266">
    <property type="term" value="F:sirohydrochlorin ferrochelatase activity"/>
    <property type="evidence" value="ECO:0007669"/>
    <property type="project" value="UniProtKB-EC"/>
</dbReference>
<keyword evidence="4 15" id="KW-0489">Methyltransferase</keyword>
<dbReference type="EMBL" id="JBFNQD010000001">
    <property type="protein sequence ID" value="MEW9304695.1"/>
    <property type="molecule type" value="Genomic_DNA"/>
</dbReference>
<evidence type="ECO:0000256" key="11">
    <source>
        <dbReference type="ARBA" id="ARBA00023268"/>
    </source>
</evidence>
<evidence type="ECO:0000256" key="7">
    <source>
        <dbReference type="ARBA" id="ARBA00023002"/>
    </source>
</evidence>
<dbReference type="PROSITE" id="PS00839">
    <property type="entry name" value="SUMT_1"/>
    <property type="match status" value="1"/>
</dbReference>
<evidence type="ECO:0000256" key="10">
    <source>
        <dbReference type="ARBA" id="ARBA00023244"/>
    </source>
</evidence>
<evidence type="ECO:0000256" key="3">
    <source>
        <dbReference type="ARBA" id="ARBA00022573"/>
    </source>
</evidence>
<accession>A0ABV3PGF5</accession>
<keyword evidence="5 15" id="KW-0808">Transferase</keyword>
<dbReference type="Gene3D" id="3.40.1010.10">
    <property type="entry name" value="Cobalt-precorrin-4 Transmethylase, Domain 1"/>
    <property type="match status" value="1"/>
</dbReference>
<evidence type="ECO:0000256" key="4">
    <source>
        <dbReference type="ARBA" id="ARBA00022603"/>
    </source>
</evidence>
<dbReference type="SUPFAM" id="SSF53790">
    <property type="entry name" value="Tetrapyrrole methylase"/>
    <property type="match status" value="1"/>
</dbReference>
<dbReference type="Pfam" id="PF00590">
    <property type="entry name" value="TP_methylase"/>
    <property type="match status" value="1"/>
</dbReference>
<dbReference type="Gene3D" id="3.40.50.720">
    <property type="entry name" value="NAD(P)-binding Rossmann-like Domain"/>
    <property type="match status" value="1"/>
</dbReference>
<comment type="pathway">
    <text evidence="12">Porphyrin-containing compound metabolism; siroheme biosynthesis; precorrin-2 from uroporphyrinogen III: step 1/1.</text>
</comment>
<dbReference type="PANTHER" id="PTHR45790:SF3">
    <property type="entry name" value="S-ADENOSYL-L-METHIONINE-DEPENDENT UROPORPHYRINOGEN III METHYLTRANSFERASE, CHLOROPLASTIC"/>
    <property type="match status" value="1"/>
</dbReference>
<evidence type="ECO:0000256" key="8">
    <source>
        <dbReference type="ARBA" id="ARBA00023027"/>
    </source>
</evidence>
<dbReference type="PIRSF" id="PIRSF036426">
    <property type="entry name" value="Sirohaem_synth"/>
    <property type="match status" value="1"/>
</dbReference>
<keyword evidence="9 15" id="KW-0456">Lyase</keyword>
<evidence type="ECO:0000256" key="1">
    <source>
        <dbReference type="ARBA" id="ARBA00005010"/>
    </source>
</evidence>
<evidence type="ECO:0000256" key="12">
    <source>
        <dbReference type="ARBA" id="ARBA00025705"/>
    </source>
</evidence>
<dbReference type="Pfam" id="PF13241">
    <property type="entry name" value="NAD_binding_7"/>
    <property type="match status" value="1"/>
</dbReference>
<dbReference type="InterPro" id="IPR014777">
    <property type="entry name" value="4pyrrole_Mease_sub1"/>
</dbReference>
<dbReference type="InterPro" id="IPR003043">
    <property type="entry name" value="Uropor_MeTrfase_CS"/>
</dbReference>
<organism evidence="15 16">
    <name type="scientific">Labrys neptuniae</name>
    <dbReference type="NCBI Taxonomy" id="376174"/>
    <lineage>
        <taxon>Bacteria</taxon>
        <taxon>Pseudomonadati</taxon>
        <taxon>Pseudomonadota</taxon>
        <taxon>Alphaproteobacteria</taxon>
        <taxon>Hyphomicrobiales</taxon>
        <taxon>Xanthobacteraceae</taxon>
        <taxon>Labrys</taxon>
    </lineage>
</organism>
<dbReference type="InterPro" id="IPR035996">
    <property type="entry name" value="4pyrrol_Methylase_sf"/>
</dbReference>
<dbReference type="CDD" id="cd11642">
    <property type="entry name" value="SUMT"/>
    <property type="match status" value="1"/>
</dbReference>
<dbReference type="GO" id="GO:0004851">
    <property type="term" value="F:uroporphyrin-III C-methyltransferase activity"/>
    <property type="evidence" value="ECO:0007669"/>
    <property type="project" value="UniProtKB-EC"/>
</dbReference>
<dbReference type="NCBIfam" id="NF007922">
    <property type="entry name" value="PRK10637.1"/>
    <property type="match status" value="1"/>
</dbReference>
<dbReference type="InterPro" id="IPR050161">
    <property type="entry name" value="Siro_Cobalamin_biosynth"/>
</dbReference>
<dbReference type="PANTHER" id="PTHR45790">
    <property type="entry name" value="SIROHEME SYNTHASE-RELATED"/>
    <property type="match status" value="1"/>
</dbReference>
<keyword evidence="7 15" id="KW-0560">Oxidoreductase</keyword>
<reference evidence="15 16" key="1">
    <citation type="submission" date="2024-07" db="EMBL/GenBank/DDBJ databases">
        <title>Description of Labrys sedimenti sp. nov., isolated from a diclofenac-degrading enrichment culture.</title>
        <authorList>
            <person name="Tancsics A."/>
            <person name="Csepanyi A."/>
        </authorList>
    </citation>
    <scope>NUCLEOTIDE SEQUENCE [LARGE SCALE GENOMIC DNA]</scope>
    <source>
        <strain evidence="15 16">LMG 23578</strain>
    </source>
</reference>
<dbReference type="Gene3D" id="3.30.160.110">
    <property type="entry name" value="Siroheme synthase, domain 2"/>
    <property type="match status" value="1"/>
</dbReference>
<dbReference type="InterPro" id="IPR000878">
    <property type="entry name" value="4pyrrol_Mease"/>
</dbReference>
<evidence type="ECO:0000256" key="5">
    <source>
        <dbReference type="ARBA" id="ARBA00022679"/>
    </source>
</evidence>
<dbReference type="NCBIfam" id="TIGR01470">
    <property type="entry name" value="cysG_Nterm"/>
    <property type="match status" value="1"/>
</dbReference>
<dbReference type="SUPFAM" id="SSF51735">
    <property type="entry name" value="NAD(P)-binding Rossmann-fold domains"/>
    <property type="match status" value="1"/>
</dbReference>
<keyword evidence="16" id="KW-1185">Reference proteome</keyword>
<dbReference type="InterPro" id="IPR006367">
    <property type="entry name" value="Sirohaem_synthase_N"/>
</dbReference>
<dbReference type="Gene3D" id="3.30.950.10">
    <property type="entry name" value="Methyltransferase, Cobalt-precorrin-4 Transmethylase, Domain 2"/>
    <property type="match status" value="1"/>
</dbReference>
<evidence type="ECO:0000313" key="16">
    <source>
        <dbReference type="Proteomes" id="UP001555786"/>
    </source>
</evidence>
<dbReference type="EC" id="4.99.1.4" evidence="15"/>
<dbReference type="RefSeq" id="WP_367623005.1">
    <property type="nucleotide sequence ID" value="NZ_JBFNQD010000001.1"/>
</dbReference>
<proteinExistence type="inferred from homology"/>
<dbReference type="EC" id="2.1.1.107" evidence="15"/>
<dbReference type="InterPro" id="IPR014776">
    <property type="entry name" value="4pyrrole_Mease_sub2"/>
</dbReference>
<feature type="domain" description="Tetrapyrrole methylase" evidence="14">
    <location>
        <begin position="234"/>
        <end position="445"/>
    </location>
</feature>
<comment type="similarity">
    <text evidence="2">Belongs to the precorrin methyltransferase family.</text>
</comment>
<dbReference type="InterPro" id="IPR012409">
    <property type="entry name" value="Sirohaem_synth"/>
</dbReference>
<sequence length="475" mass="50935">MSRSPVSQPARIAPLAVLPVFYRLTGKPVLVIGASQAALWKAELLASTGAEVRIAAPEANDALAQLCARDDASVRHLARSWHEADLDGIALVVADVEGDEQAADLAAAARRVGTPVNIVDRPAFCDFQFGAVVNRSPLVVGISTDGAVPVFAQAIRSRIEMLLPTGFQKWAEAARNWRPLVQARDLSLQARRTIWERFVNAAFRHPDRTPGEAERADLLAGIEQQKRNPALGSVALVGAGPGDPELLTLKAVRALQSADVILHDDLVSQEVLDFARREAERIITGKRGHRPSCKQDDINALMVSLARDGKRVVRLKGGDPLIFGRAGEEIAACRAAGVAVEVIPGITAASGAAASLEVSLTHRDHARRLQYITAHAKNGKLPDDLDWKSLADPAATTAIYMGKLVVAEVATRLLEAGMAVDTPAIIVEYATHVRERRFHTTIGEMAGVFAANQLDGPCIILFGQAMSEARPDRPS</sequence>
<evidence type="ECO:0000259" key="14">
    <source>
        <dbReference type="Pfam" id="PF00590"/>
    </source>
</evidence>
<evidence type="ECO:0000256" key="13">
    <source>
        <dbReference type="ARBA" id="ARBA00047561"/>
    </source>
</evidence>
<dbReference type="InterPro" id="IPR036291">
    <property type="entry name" value="NAD(P)-bd_dom_sf"/>
</dbReference>
<dbReference type="NCBIfam" id="TIGR01469">
    <property type="entry name" value="cobA_cysG_Cterm"/>
    <property type="match status" value="1"/>
</dbReference>
<evidence type="ECO:0000256" key="2">
    <source>
        <dbReference type="ARBA" id="ARBA00005879"/>
    </source>
</evidence>
<protein>
    <submittedName>
        <fullName evidence="15">Siroheme synthase CysG</fullName>
        <ecNumber evidence="15">1.3.1.76</ecNumber>
        <ecNumber evidence="15">2.1.1.107</ecNumber>
        <ecNumber evidence="15">4.99.1.4</ecNumber>
    </submittedName>
</protein>
<keyword evidence="10" id="KW-0627">Porphyrin biosynthesis</keyword>
<keyword evidence="11" id="KW-0511">Multifunctional enzyme</keyword>
<dbReference type="Proteomes" id="UP001555786">
    <property type="component" value="Unassembled WGS sequence"/>
</dbReference>
<comment type="caution">
    <text evidence="15">The sequence shown here is derived from an EMBL/GenBank/DDBJ whole genome shotgun (WGS) entry which is preliminary data.</text>
</comment>
<dbReference type="NCBIfam" id="NF004790">
    <property type="entry name" value="PRK06136.1"/>
    <property type="match status" value="1"/>
</dbReference>